<keyword evidence="1" id="KW-0812">Transmembrane</keyword>
<feature type="non-terminal residue" evidence="2">
    <location>
        <position position="1"/>
    </location>
</feature>
<reference evidence="2 3" key="1">
    <citation type="journal article" date="2016" name="Nat. Commun.">
        <title>Thousands of microbial genomes shed light on interconnected biogeochemical processes in an aquifer system.</title>
        <authorList>
            <person name="Anantharaman K."/>
            <person name="Brown C.T."/>
            <person name="Hug L.A."/>
            <person name="Sharon I."/>
            <person name="Castelle C.J."/>
            <person name="Probst A.J."/>
            <person name="Thomas B.C."/>
            <person name="Singh A."/>
            <person name="Wilkins M.J."/>
            <person name="Karaoz U."/>
            <person name="Brodie E.L."/>
            <person name="Williams K.H."/>
            <person name="Hubbard S.S."/>
            <person name="Banfield J.F."/>
        </authorList>
    </citation>
    <scope>NUCLEOTIDE SEQUENCE [LARGE SCALE GENOMIC DNA]</scope>
</reference>
<proteinExistence type="predicted"/>
<comment type="caution">
    <text evidence="2">The sequence shown here is derived from an EMBL/GenBank/DDBJ whole genome shotgun (WGS) entry which is preliminary data.</text>
</comment>
<dbReference type="AlphaFoldDB" id="A0A1F6P125"/>
<evidence type="ECO:0000313" key="3">
    <source>
        <dbReference type="Proteomes" id="UP000178490"/>
    </source>
</evidence>
<dbReference type="EMBL" id="MFRC01000020">
    <property type="protein sequence ID" value="OGH89869.1"/>
    <property type="molecule type" value="Genomic_DNA"/>
</dbReference>
<keyword evidence="1" id="KW-0472">Membrane</keyword>
<evidence type="ECO:0000256" key="1">
    <source>
        <dbReference type="SAM" id="Phobius"/>
    </source>
</evidence>
<evidence type="ECO:0008006" key="4">
    <source>
        <dbReference type="Google" id="ProtNLM"/>
    </source>
</evidence>
<sequence length="140" mass="16518">GIIVAMAEVKNEKWKQVFYSQWFLLVLFLLAIFLIFSYIRAYYQESRVRSEIDSLHEEVESLEAKKIKTVEILKYVQSQAFVEEKARTELNLLKPGEKMAIIPSGSIKTDIGQSEQDLLKWSNVKNPIKWFKFFFFKDNN</sequence>
<dbReference type="Pfam" id="PF04977">
    <property type="entry name" value="DivIC"/>
    <property type="match status" value="1"/>
</dbReference>
<name>A0A1F6P125_9BACT</name>
<protein>
    <recommendedName>
        <fullName evidence="4">Septum formation initiator</fullName>
    </recommendedName>
</protein>
<evidence type="ECO:0000313" key="2">
    <source>
        <dbReference type="EMBL" id="OGH89869.1"/>
    </source>
</evidence>
<dbReference type="Proteomes" id="UP000178490">
    <property type="component" value="Unassembled WGS sequence"/>
</dbReference>
<dbReference type="InterPro" id="IPR007060">
    <property type="entry name" value="FtsL/DivIC"/>
</dbReference>
<gene>
    <name evidence="2" type="ORF">A2537_01930</name>
</gene>
<organism evidence="2 3">
    <name type="scientific">Candidatus Magasanikbacteria bacterium RIFOXYD2_FULL_36_9</name>
    <dbReference type="NCBI Taxonomy" id="1798707"/>
    <lineage>
        <taxon>Bacteria</taxon>
        <taxon>Candidatus Magasanikiibacteriota</taxon>
    </lineage>
</organism>
<feature type="transmembrane region" description="Helical" evidence="1">
    <location>
        <begin position="19"/>
        <end position="39"/>
    </location>
</feature>
<accession>A0A1F6P125</accession>
<keyword evidence="1" id="KW-1133">Transmembrane helix</keyword>